<evidence type="ECO:0000313" key="4">
    <source>
        <dbReference type="Proteomes" id="UP000521676"/>
    </source>
</evidence>
<dbReference type="EMBL" id="CP128400">
    <property type="protein sequence ID" value="WJW68827.1"/>
    <property type="molecule type" value="Genomic_DNA"/>
</dbReference>
<reference evidence="3" key="2">
    <citation type="journal article" date="2024" name="Nature">
        <title>Anoxygenic phototroph of the Chloroflexota uses a type I reaction centre.</title>
        <authorList>
            <person name="Tsuji J.M."/>
            <person name="Shaw N.A."/>
            <person name="Nagashima S."/>
            <person name="Venkiteswaran J.J."/>
            <person name="Schiff S.L."/>
            <person name="Watanabe T."/>
            <person name="Fukui M."/>
            <person name="Hanada S."/>
            <person name="Tank M."/>
            <person name="Neufeld J.D."/>
        </authorList>
    </citation>
    <scope>NUCLEOTIDE SEQUENCE</scope>
    <source>
        <strain evidence="3">L227-S17</strain>
    </source>
</reference>
<dbReference type="Proteomes" id="UP001431572">
    <property type="component" value="Chromosome 2"/>
</dbReference>
<dbReference type="PANTHER" id="PTHR12697:SF5">
    <property type="entry name" value="DEOXYHYPUSINE HYDROXYLASE"/>
    <property type="match status" value="1"/>
</dbReference>
<dbReference type="AlphaFoldDB" id="A0A8T7MA42"/>
<comment type="function">
    <text evidence="1">Catalyzes the hydroxylation of the N(6)-(4-aminobutyl)-L-lysine intermediate produced by deoxyhypusine synthase/DHPS on a critical lysine of the eukaryotic translation initiation factor 5A/eIF-5A. This is the second step of the post-translational modification of that lysine into an unusual amino acid residue named hypusine. Hypusination is unique to mature eIF-5A factor and is essential for its function.</text>
</comment>
<dbReference type="InterPro" id="IPR021133">
    <property type="entry name" value="HEAT_type_2"/>
</dbReference>
<sequence length="326" mass="35991">MQDVLLDELLNKLSTGYGKERASAAIKLGSKWDSRVLHALIVALNEEQDLEVRASIIHALANQHNQEALEPLISLLGHTQEYSLIAVIISALGRLRDNRALNYILPYLSHTDDRIRRNATAALGNLADKRAIYPLINLLLRDKDSDVRMFAASALGNLKTNDAVQPLLQALEYNEDTAEEEMGEVRAEILFALGKIGNYAALQPILYRLKDSDSIVREAAADALGYLKDRSAVTPLTEIVADQEEAYNVRIRAAETLGYLGDDSQAVIKTLVSVLHEQQMYNGWKLGTNAAESLSKLGEKGKQALIEASHSENEAVRKLALNILNR</sequence>
<gene>
    <name evidence="2" type="ORF">HXX08_23800</name>
    <name evidence="3" type="ORF">OZ401_004446</name>
</gene>
<dbReference type="SMART" id="SM00567">
    <property type="entry name" value="EZ_HEAT"/>
    <property type="match status" value="7"/>
</dbReference>
<dbReference type="SUPFAM" id="SSF48371">
    <property type="entry name" value="ARM repeat"/>
    <property type="match status" value="1"/>
</dbReference>
<dbReference type="RefSeq" id="WP_341470731.1">
    <property type="nucleotide sequence ID" value="NZ_CP128400.1"/>
</dbReference>
<dbReference type="InterPro" id="IPR004155">
    <property type="entry name" value="PBS_lyase_HEAT"/>
</dbReference>
<evidence type="ECO:0000313" key="5">
    <source>
        <dbReference type="Proteomes" id="UP001431572"/>
    </source>
</evidence>
<evidence type="ECO:0000256" key="1">
    <source>
        <dbReference type="ARBA" id="ARBA00045876"/>
    </source>
</evidence>
<name>A0A8T7MA42_9CHLR</name>
<protein>
    <submittedName>
        <fullName evidence="2">HEAT repeat domain-containing protein</fullName>
    </submittedName>
</protein>
<dbReference type="Gene3D" id="1.25.10.10">
    <property type="entry name" value="Leucine-rich Repeat Variant"/>
    <property type="match status" value="3"/>
</dbReference>
<evidence type="ECO:0000313" key="2">
    <source>
        <dbReference type="EMBL" id="NWJ48896.1"/>
    </source>
</evidence>
<dbReference type="InterPro" id="IPR011989">
    <property type="entry name" value="ARM-like"/>
</dbReference>
<dbReference type="Pfam" id="PF13646">
    <property type="entry name" value="HEAT_2"/>
    <property type="match status" value="3"/>
</dbReference>
<proteinExistence type="predicted"/>
<dbReference type="InterPro" id="IPR016024">
    <property type="entry name" value="ARM-type_fold"/>
</dbReference>
<organism evidence="2 4">
    <name type="scientific">Candidatus Chlorohelix allophototropha</name>
    <dbReference type="NCBI Taxonomy" id="3003348"/>
    <lineage>
        <taxon>Bacteria</taxon>
        <taxon>Bacillati</taxon>
        <taxon>Chloroflexota</taxon>
        <taxon>Chloroflexia</taxon>
        <taxon>Candidatus Chloroheliales</taxon>
        <taxon>Candidatus Chloroheliaceae</taxon>
        <taxon>Candidatus Chlorohelix</taxon>
    </lineage>
</organism>
<dbReference type="PANTHER" id="PTHR12697">
    <property type="entry name" value="PBS LYASE HEAT-LIKE PROTEIN"/>
    <property type="match status" value="1"/>
</dbReference>
<dbReference type="Proteomes" id="UP000521676">
    <property type="component" value="Unassembled WGS sequence"/>
</dbReference>
<dbReference type="EMBL" id="JACATZ010000003">
    <property type="protein sequence ID" value="NWJ48896.1"/>
    <property type="molecule type" value="Genomic_DNA"/>
</dbReference>
<reference evidence="2 4" key="1">
    <citation type="submission" date="2020-06" db="EMBL/GenBank/DDBJ databases">
        <title>Anoxygenic phototrophic Chloroflexota member uses a Type I reaction center.</title>
        <authorList>
            <person name="Tsuji J.M."/>
            <person name="Shaw N.A."/>
            <person name="Nagashima S."/>
            <person name="Venkiteswaran J."/>
            <person name="Schiff S.L."/>
            <person name="Hanada S."/>
            <person name="Tank M."/>
            <person name="Neufeld J.D."/>
        </authorList>
    </citation>
    <scope>NUCLEOTIDE SEQUENCE [LARGE SCALE GENOMIC DNA]</scope>
    <source>
        <strain evidence="2">L227-S17</strain>
    </source>
</reference>
<keyword evidence="5" id="KW-1185">Reference proteome</keyword>
<dbReference type="GO" id="GO:0016491">
    <property type="term" value="F:oxidoreductase activity"/>
    <property type="evidence" value="ECO:0007669"/>
    <property type="project" value="TreeGrafter"/>
</dbReference>
<evidence type="ECO:0000313" key="3">
    <source>
        <dbReference type="EMBL" id="WJW68827.1"/>
    </source>
</evidence>
<dbReference type="PROSITE" id="PS50077">
    <property type="entry name" value="HEAT_REPEAT"/>
    <property type="match status" value="1"/>
</dbReference>
<accession>A0A8T7MA42</accession>